<feature type="transmembrane region" description="Helical" evidence="1">
    <location>
        <begin position="87"/>
        <end position="106"/>
    </location>
</feature>
<keyword evidence="3" id="KW-1185">Reference proteome</keyword>
<reference evidence="2 3" key="1">
    <citation type="submission" date="2014-10" db="EMBL/GenBank/DDBJ databases">
        <title>Kaistella jeonii genome.</title>
        <authorList>
            <person name="Clayton J.T."/>
            <person name="Newman J.D."/>
        </authorList>
    </citation>
    <scope>NUCLEOTIDE SEQUENCE [LARGE SCALE GENOMIC DNA]</scope>
    <source>
        <strain evidence="2 3">DSM 17048</strain>
    </source>
</reference>
<dbReference type="AlphaFoldDB" id="A0A0C1F6I4"/>
<evidence type="ECO:0000313" key="2">
    <source>
        <dbReference type="EMBL" id="KIA88807.1"/>
    </source>
</evidence>
<feature type="transmembrane region" description="Helical" evidence="1">
    <location>
        <begin position="126"/>
        <end position="143"/>
    </location>
</feature>
<dbReference type="OrthoDB" id="677977at2"/>
<dbReference type="STRING" id="266749.SAMN05421876_107107"/>
<sequence>MSFINRSIAGLAGSLALTGVHQLFKKCVKGSPNLDQVGEVALEKSLGEVDVKLSDEEEVYAAAMGGNIISNALLLSTLATTTNTTQIITKTLGTGLLGAAGTIGLADQILGNNKATDTDQKKWMTTGYYLMGAIVSISVYNLLERRTKK</sequence>
<keyword evidence="1" id="KW-0812">Transmembrane</keyword>
<dbReference type="EMBL" id="JSYL01000005">
    <property type="protein sequence ID" value="KIA88807.1"/>
    <property type="molecule type" value="Genomic_DNA"/>
</dbReference>
<dbReference type="Proteomes" id="UP000031473">
    <property type="component" value="Unassembled WGS sequence"/>
</dbReference>
<keyword evidence="1" id="KW-0472">Membrane</keyword>
<evidence type="ECO:0000313" key="3">
    <source>
        <dbReference type="Proteomes" id="UP000031473"/>
    </source>
</evidence>
<name>A0A0C1F6I4_9FLAO</name>
<comment type="caution">
    <text evidence="2">The sequence shown here is derived from an EMBL/GenBank/DDBJ whole genome shotgun (WGS) entry which is preliminary data.</text>
</comment>
<evidence type="ECO:0000256" key="1">
    <source>
        <dbReference type="SAM" id="Phobius"/>
    </source>
</evidence>
<gene>
    <name evidence="2" type="ORF">OA86_09125</name>
</gene>
<organism evidence="2 3">
    <name type="scientific">Kaistella jeonii</name>
    <dbReference type="NCBI Taxonomy" id="266749"/>
    <lineage>
        <taxon>Bacteria</taxon>
        <taxon>Pseudomonadati</taxon>
        <taxon>Bacteroidota</taxon>
        <taxon>Flavobacteriia</taxon>
        <taxon>Flavobacteriales</taxon>
        <taxon>Weeksellaceae</taxon>
        <taxon>Chryseobacterium group</taxon>
        <taxon>Kaistella</taxon>
    </lineage>
</organism>
<protein>
    <submittedName>
        <fullName evidence="2">Uncharacterized protein</fullName>
    </submittedName>
</protein>
<proteinExistence type="predicted"/>
<accession>A0A0C1F6I4</accession>
<keyword evidence="1" id="KW-1133">Transmembrane helix</keyword>
<dbReference type="RefSeq" id="WP_039351967.1">
    <property type="nucleotide sequence ID" value="NZ_FOLA01000007.1"/>
</dbReference>